<comment type="caution">
    <text evidence="1">The sequence shown here is derived from an EMBL/GenBank/DDBJ whole genome shotgun (WGS) entry which is preliminary data.</text>
</comment>
<evidence type="ECO:0000313" key="1">
    <source>
        <dbReference type="EMBL" id="RMX08215.1"/>
    </source>
</evidence>
<evidence type="ECO:0000313" key="2">
    <source>
        <dbReference type="Proteomes" id="UP000278006"/>
    </source>
</evidence>
<dbReference type="EMBL" id="RDQO01000001">
    <property type="protein sequence ID" value="RMX08215.1"/>
    <property type="molecule type" value="Genomic_DNA"/>
</dbReference>
<name>A0A3M6QYW9_9BURK</name>
<dbReference type="RefSeq" id="WP_122226338.1">
    <property type="nucleotide sequence ID" value="NZ_RDQO01000001.1"/>
</dbReference>
<dbReference type="AlphaFoldDB" id="A0A3M6QYW9"/>
<organism evidence="1 2">
    <name type="scientific">Corticibacter populi</name>
    <dbReference type="NCBI Taxonomy" id="1550736"/>
    <lineage>
        <taxon>Bacteria</taxon>
        <taxon>Pseudomonadati</taxon>
        <taxon>Pseudomonadota</taxon>
        <taxon>Betaproteobacteria</taxon>
        <taxon>Burkholderiales</taxon>
        <taxon>Comamonadaceae</taxon>
        <taxon>Corticibacter</taxon>
    </lineage>
</organism>
<accession>A0A3M6QYW9</accession>
<dbReference type="Proteomes" id="UP000278006">
    <property type="component" value="Unassembled WGS sequence"/>
</dbReference>
<dbReference type="OrthoDB" id="5522207at2"/>
<gene>
    <name evidence="1" type="ORF">D8I35_03635</name>
</gene>
<protein>
    <recommendedName>
        <fullName evidence="3">Type I restriction endonuclease subunit M</fullName>
    </recommendedName>
</protein>
<evidence type="ECO:0008006" key="3">
    <source>
        <dbReference type="Google" id="ProtNLM"/>
    </source>
</evidence>
<proteinExistence type="predicted"/>
<sequence>MQVQSEAVLERAWWATKARWRFPLGRVLMTQGVQALSSQGRLNPFVFIARHAMGEWGNVCDEDRATNDRALRVGARLMSVYEVDATTTVWVITECDRSVTTLLLPSEY</sequence>
<keyword evidence="2" id="KW-1185">Reference proteome</keyword>
<reference evidence="1 2" key="1">
    <citation type="submission" date="2018-10" db="EMBL/GenBank/DDBJ databases">
        <title>Draft genome of Cortibacter populi DSM10536.</title>
        <authorList>
            <person name="Bernier A.-M."/>
            <person name="Bernard K."/>
        </authorList>
    </citation>
    <scope>NUCLEOTIDE SEQUENCE [LARGE SCALE GENOMIC DNA]</scope>
    <source>
        <strain evidence="1 2">DSM 105136</strain>
    </source>
</reference>